<dbReference type="GO" id="GO:0140445">
    <property type="term" value="C:chromosome, telomeric repeat region"/>
    <property type="evidence" value="ECO:0007669"/>
    <property type="project" value="TreeGrafter"/>
</dbReference>
<dbReference type="PANTHER" id="PTHR22928">
    <property type="entry name" value="TELOMERE-ASSOCIATED PROTEIN RIF1"/>
    <property type="match status" value="1"/>
</dbReference>
<dbReference type="GeneID" id="63719162"/>
<evidence type="ECO:0000313" key="9">
    <source>
        <dbReference type="EMBL" id="KYK54559.1"/>
    </source>
</evidence>
<keyword evidence="6" id="KW-0131">Cell cycle</keyword>
<reference evidence="9 10" key="1">
    <citation type="journal article" date="2016" name="Sci. Rep.">
        <title>Insights into Adaptations to a Near-Obligate Nematode Endoparasitic Lifestyle from the Finished Genome of Drechmeria coniospora.</title>
        <authorList>
            <person name="Zhang L."/>
            <person name="Zhou Z."/>
            <person name="Guo Q."/>
            <person name="Fokkens L."/>
            <person name="Miskei M."/>
            <person name="Pocsi I."/>
            <person name="Zhang W."/>
            <person name="Chen M."/>
            <person name="Wang L."/>
            <person name="Sun Y."/>
            <person name="Donzelli B.G."/>
            <person name="Gibson D.M."/>
            <person name="Nelson D.R."/>
            <person name="Luo J.G."/>
            <person name="Rep M."/>
            <person name="Liu H."/>
            <person name="Yang S."/>
            <person name="Wang J."/>
            <person name="Krasnoff S.B."/>
            <person name="Xu Y."/>
            <person name="Molnar I."/>
            <person name="Lin M."/>
        </authorList>
    </citation>
    <scope>NUCLEOTIDE SEQUENCE [LARGE SCALE GENOMIC DNA]</scope>
    <source>
        <strain evidence="9 10">ARSEF 6962</strain>
    </source>
</reference>
<feature type="compositionally biased region" description="Basic and acidic residues" evidence="7">
    <location>
        <begin position="1537"/>
        <end position="1546"/>
    </location>
</feature>
<dbReference type="GO" id="GO:0000723">
    <property type="term" value="P:telomere maintenance"/>
    <property type="evidence" value="ECO:0007669"/>
    <property type="project" value="TreeGrafter"/>
</dbReference>
<feature type="compositionally biased region" description="Polar residues" evidence="7">
    <location>
        <begin position="1590"/>
        <end position="1600"/>
    </location>
</feature>
<keyword evidence="5" id="KW-0539">Nucleus</keyword>
<feature type="compositionally biased region" description="Basic and acidic residues" evidence="7">
    <location>
        <begin position="1433"/>
        <end position="1443"/>
    </location>
</feature>
<feature type="compositionally biased region" description="Basic residues" evidence="7">
    <location>
        <begin position="1345"/>
        <end position="1356"/>
    </location>
</feature>
<keyword evidence="4" id="KW-0779">Telomere</keyword>
<proteinExistence type="predicted"/>
<feature type="region of interest" description="Disordered" evidence="7">
    <location>
        <begin position="1503"/>
        <end position="1702"/>
    </location>
</feature>
<feature type="compositionally biased region" description="Low complexity" evidence="7">
    <location>
        <begin position="1578"/>
        <end position="1588"/>
    </location>
</feature>
<feature type="compositionally biased region" description="Basic and acidic residues" evidence="7">
    <location>
        <begin position="1567"/>
        <end position="1577"/>
    </location>
</feature>
<dbReference type="InParanoid" id="A0A151GBS7"/>
<feature type="compositionally biased region" description="Pro residues" evidence="7">
    <location>
        <begin position="1281"/>
        <end position="1290"/>
    </location>
</feature>
<feature type="compositionally biased region" description="Low complexity" evidence="7">
    <location>
        <begin position="111"/>
        <end position="148"/>
    </location>
</feature>
<dbReference type="EMBL" id="LAYC01000003">
    <property type="protein sequence ID" value="KYK54559.1"/>
    <property type="molecule type" value="Genomic_DNA"/>
</dbReference>
<dbReference type="Proteomes" id="UP000076580">
    <property type="component" value="Chromosome 03"/>
</dbReference>
<dbReference type="STRING" id="98403.A0A151GBS7"/>
<keyword evidence="10" id="KW-1185">Reference proteome</keyword>
<dbReference type="InterPro" id="IPR022031">
    <property type="entry name" value="Rif1_N"/>
</dbReference>
<evidence type="ECO:0000256" key="7">
    <source>
        <dbReference type="SAM" id="MobiDB-lite"/>
    </source>
</evidence>
<feature type="compositionally biased region" description="Polar residues" evidence="7">
    <location>
        <begin position="1295"/>
        <end position="1329"/>
    </location>
</feature>
<accession>A0A151GBS7</accession>
<feature type="region of interest" description="Disordered" evidence="7">
    <location>
        <begin position="1124"/>
        <end position="1241"/>
    </location>
</feature>
<dbReference type="PANTHER" id="PTHR22928:SF3">
    <property type="entry name" value="TELOMERE-ASSOCIATED PROTEIN RIF1"/>
    <property type="match status" value="1"/>
</dbReference>
<evidence type="ECO:0000256" key="2">
    <source>
        <dbReference type="ARBA" id="ARBA00004574"/>
    </source>
</evidence>
<gene>
    <name evidence="9" type="ORF">DCS_06519</name>
</gene>
<evidence type="ECO:0000256" key="1">
    <source>
        <dbReference type="ARBA" id="ARBA00004123"/>
    </source>
</evidence>
<protein>
    <submittedName>
        <fullName evidence="9">Rap1-interacting factor 1</fullName>
    </submittedName>
</protein>
<feature type="compositionally biased region" description="Basic and acidic residues" evidence="7">
    <location>
        <begin position="1680"/>
        <end position="1701"/>
    </location>
</feature>
<evidence type="ECO:0000256" key="3">
    <source>
        <dbReference type="ARBA" id="ARBA00022454"/>
    </source>
</evidence>
<feature type="compositionally biased region" description="Polar residues" evidence="7">
    <location>
        <begin position="1"/>
        <end position="17"/>
    </location>
</feature>
<sequence>MASSVAQPPSTTTSCNIFKSLPARPPTPPRETSAHDPDVSLKSLALSRSQAFDPCRSLQTPPNAGCPRSAIATRSNPSSSHRRKRVEWSVHTEYKEAPQYPSVSGPGDIKSSPLSAPSSATAKPIKGILKPSPSPKPLSSSLGGDLDGTAAQPNVTEMLDSTIKHLAGADRDSKLDAYMMLSRALKTSNNLPDRVALQAKMSLFMQFIQRDMTSKTETGALDASLVNHALTLLATFLQFQAIASTLTSDFGVFVIDHAIRSFEDISVPKDVVRHLMQAVAFQSFPAKVMTLDRVGRLVIALHGIGHHMKGKSVVMSRLLIYKRLVQQSRACMVTHSDWLQDMFTDMLSSVKDIRAQAISLAVEAGFALRSDKTLFRKVNELFSAQHEDESYMDFFIQRLQHMLKDKLTSAAMPQIWGATILFLRFPLDKWQHYSPWLVLVQSAFNTPDAATKHEANRAWNRYVYLSLVDCKLSPKSIATLCQPLLSQLRRKVSGAKQQEEPMKLRRAVFGGICSLYYFSVAQGGAKYPIDVIWDVAVHPVMTQLVSLDDRHGVSGDCTMQAARTLVGLLDVSTPRPSRNLDRIMDAAPVHPEELLPLDPKWIRRNCVKVFEAVGPILDRRFVDLANKESLAFRLWKSLIGSVVAASAKDIKVSDDTAKFLACSFGFLSKVWSAGLADGARTQSEFLASVTQFVRLLVDGLGLLPFTEKKLSLRVDSNFESVATPTQRLSKPNPPSGVARISLHHLFLLMCTTPPGCVDDAELADLFRSAFEPFFASRSAKGRVELAQELMQLLPRSCPSACGPWLLLADHMKLPFANSLASRSSLVTTNQPLASEHLDIVSHLERGLTCHPGLPIAHWGSLFDAICNKVVEDIGDAGVALLVVDPIAKGLLETLSKDTSVPSMVWFQAMALLCNVAKLPCDGQTLDAVRLQAWGTPSTGAGLGPSDPCDSLYKLGNHVMQRLYAQCSDFGTRQKVEVFAESFLGFVARSLPRAVITTISNMQLGLCPWIRDEKDWLQLNDSSAMSKIIRSLWDQVCSRLATYGRLHRDDFDQVQLLLTAAFESKDAYIVSTAAELWNTWAKGGKLECSDSLLSTVSSLRTSLGLFGPGTELSNGSVEEQLSTFRGATDGHGHSSHNHASAELSATTSSKRSLHATRQTESVTDNQDSAKGRRAPRLRRNTSSIRSPPAAPCSASNHELPNLAAPETQVWKSQQESVALVADSSHSGSANPESKAADSVAIGMDDVKMETTPQRKSFDDMITLTPTPRRGQVLPMEGMNDPPSSPPVPRPYPLLSEIQSRVRANSSMEDWRFSSPTGSSAAGNQQATTGCPKSSSPPLPEEPSRPKPPRRRTRRQKRNAATERAAAKTLPPSVMDADDSPDTDNTQESGGLPNPTAHTPSTPPLRHLSPPSKTQRTAKSGDEAFVDARSQPMDEEAHSSCDMEPSVKDALEDTYFALSEGDEHQMVDLAMELETGHYELPAAGELVTPTKKSMPSREAGQGCITVYTDLPLTTSPSPTRRRESKRLASQAPKSSPTKAVDEGGDGGRTRKRKRGFKEAETRSKKKRSREAGRETRVEEASSNESAVASADSGHTAQHSNGVKTRGGSRKRKLQAPSPADAKTASPKASAEILENVKGNLDGGDTDEELLSQLVTESFAASQAHDEQQTARPRSSAKAKLAGRADVKKNGEKDTDGGGEERQSIMESLRTGLAQLRNASLDRETVYAMEDLLMDMKRELYKAERRGRARA</sequence>
<dbReference type="Pfam" id="PF12231">
    <property type="entry name" value="Rif1_N"/>
    <property type="match status" value="1"/>
</dbReference>
<evidence type="ECO:0000256" key="4">
    <source>
        <dbReference type="ARBA" id="ARBA00022895"/>
    </source>
</evidence>
<organism evidence="9 10">
    <name type="scientific">Drechmeria coniospora</name>
    <name type="common">Nematophagous fungus</name>
    <name type="synonym">Meria coniospora</name>
    <dbReference type="NCBI Taxonomy" id="98403"/>
    <lineage>
        <taxon>Eukaryota</taxon>
        <taxon>Fungi</taxon>
        <taxon>Dikarya</taxon>
        <taxon>Ascomycota</taxon>
        <taxon>Pezizomycotina</taxon>
        <taxon>Sordariomycetes</taxon>
        <taxon>Hypocreomycetidae</taxon>
        <taxon>Hypocreales</taxon>
        <taxon>Ophiocordycipitaceae</taxon>
        <taxon>Drechmeria</taxon>
    </lineage>
</organism>
<evidence type="ECO:0000256" key="6">
    <source>
        <dbReference type="ARBA" id="ARBA00023306"/>
    </source>
</evidence>
<feature type="region of interest" description="Disordered" evidence="7">
    <location>
        <begin position="1"/>
        <end position="152"/>
    </location>
</feature>
<feature type="compositionally biased region" description="Polar residues" evidence="7">
    <location>
        <begin position="1142"/>
        <end position="1167"/>
    </location>
</feature>
<keyword evidence="3" id="KW-0158">Chromosome</keyword>
<feature type="domain" description="Telomere-associated protein Rif1 N-terminal" evidence="8">
    <location>
        <begin position="166"/>
        <end position="537"/>
    </location>
</feature>
<comment type="subcellular location">
    <subcellularLocation>
        <location evidence="2">Chromosome</location>
        <location evidence="2">Telomere</location>
    </subcellularLocation>
    <subcellularLocation>
        <location evidence="1">Nucleus</location>
    </subcellularLocation>
</comment>
<evidence type="ECO:0000256" key="5">
    <source>
        <dbReference type="ARBA" id="ARBA00023242"/>
    </source>
</evidence>
<evidence type="ECO:0000259" key="8">
    <source>
        <dbReference type="Pfam" id="PF12231"/>
    </source>
</evidence>
<dbReference type="GO" id="GO:0005634">
    <property type="term" value="C:nucleus"/>
    <property type="evidence" value="ECO:0007669"/>
    <property type="project" value="UniProtKB-SubCell"/>
</dbReference>
<dbReference type="RefSeq" id="XP_040653911.1">
    <property type="nucleotide sequence ID" value="XM_040803807.1"/>
</dbReference>
<name>A0A151GBS7_DRECN</name>
<feature type="region of interest" description="Disordered" evidence="7">
    <location>
        <begin position="1259"/>
        <end position="1443"/>
    </location>
</feature>
<evidence type="ECO:0000313" key="10">
    <source>
        <dbReference type="Proteomes" id="UP000076580"/>
    </source>
</evidence>
<comment type="caution">
    <text evidence="9">The sequence shown here is derived from an EMBL/GenBank/DDBJ whole genome shotgun (WGS) entry which is preliminary data.</text>
</comment>
<feature type="compositionally biased region" description="Basic and acidic residues" evidence="7">
    <location>
        <begin position="86"/>
        <end position="96"/>
    </location>
</feature>